<comment type="similarity">
    <text evidence="1">Belongs to the outer membrane factor (OMF) (TC 1.B.17) family.</text>
</comment>
<dbReference type="EMBL" id="AP017313">
    <property type="protein sequence ID" value="BAU54550.1"/>
    <property type="molecule type" value="Genomic_DNA"/>
</dbReference>
<dbReference type="GO" id="GO:0015562">
    <property type="term" value="F:efflux transmembrane transporter activity"/>
    <property type="evidence" value="ECO:0007669"/>
    <property type="project" value="InterPro"/>
</dbReference>
<protein>
    <recommendedName>
        <fullName evidence="4">Outer membrane efflux protein</fullName>
    </recommendedName>
</protein>
<evidence type="ECO:0000256" key="1">
    <source>
        <dbReference type="ARBA" id="ARBA00007613"/>
    </source>
</evidence>
<evidence type="ECO:0008006" key="4">
    <source>
        <dbReference type="Google" id="ProtNLM"/>
    </source>
</evidence>
<organism evidence="2 3">
    <name type="scientific">Mucilaginibacter gotjawali</name>
    <dbReference type="NCBI Taxonomy" id="1550579"/>
    <lineage>
        <taxon>Bacteria</taxon>
        <taxon>Pseudomonadati</taxon>
        <taxon>Bacteroidota</taxon>
        <taxon>Sphingobacteriia</taxon>
        <taxon>Sphingobacteriales</taxon>
        <taxon>Sphingobacteriaceae</taxon>
        <taxon>Mucilaginibacter</taxon>
    </lineage>
</organism>
<name>A0A110AZP6_9SPHI</name>
<dbReference type="Pfam" id="PF02321">
    <property type="entry name" value="OEP"/>
    <property type="match status" value="1"/>
</dbReference>
<dbReference type="SUPFAM" id="SSF56954">
    <property type="entry name" value="Outer membrane efflux proteins (OEP)"/>
    <property type="match status" value="1"/>
</dbReference>
<reference evidence="2 3" key="1">
    <citation type="submission" date="2015-12" db="EMBL/GenBank/DDBJ databases">
        <title>Genome sequence of Mucilaginibacter gotjawali.</title>
        <authorList>
            <person name="Lee J.S."/>
            <person name="Lee K.C."/>
            <person name="Kim K.K."/>
            <person name="Lee B.W."/>
        </authorList>
    </citation>
    <scope>NUCLEOTIDE SEQUENCE [LARGE SCALE GENOMIC DNA]</scope>
    <source>
        <strain evidence="2 3">SA3-7</strain>
    </source>
</reference>
<dbReference type="Gene3D" id="1.20.1600.10">
    <property type="entry name" value="Outer membrane efflux proteins (OEP)"/>
    <property type="match status" value="1"/>
</dbReference>
<dbReference type="RefSeq" id="WP_096352528.1">
    <property type="nucleotide sequence ID" value="NZ_AP017313.1"/>
</dbReference>
<evidence type="ECO:0000313" key="2">
    <source>
        <dbReference type="EMBL" id="BAU54550.1"/>
    </source>
</evidence>
<dbReference type="KEGG" id="mgot:MgSA37_02726"/>
<evidence type="ECO:0000313" key="3">
    <source>
        <dbReference type="Proteomes" id="UP000218263"/>
    </source>
</evidence>
<accession>A0A110AZP6</accession>
<dbReference type="OrthoDB" id="367883at2"/>
<gene>
    <name evidence="2" type="ORF">MgSA37_02726</name>
</gene>
<dbReference type="AlphaFoldDB" id="A0A110AZP6"/>
<dbReference type="Proteomes" id="UP000218263">
    <property type="component" value="Chromosome"/>
</dbReference>
<keyword evidence="3" id="KW-1185">Reference proteome</keyword>
<sequence length="61" mass="6689">MALAAEVLRVAKIKYEQGVGSSIEVTQAQTDLQQADNTYIQGLYDALVSKVDLDKAYGRIK</sequence>
<proteinExistence type="inferred from homology"/>
<dbReference type="InterPro" id="IPR003423">
    <property type="entry name" value="OMP_efflux"/>
</dbReference>